<dbReference type="RefSeq" id="WP_072719618.1">
    <property type="nucleotide sequence ID" value="NZ_LN889802.1"/>
</dbReference>
<feature type="domain" description="DUF427" evidence="1">
    <location>
        <begin position="33"/>
        <end position="123"/>
    </location>
</feature>
<evidence type="ECO:0000313" key="3">
    <source>
        <dbReference type="Proteomes" id="UP000184315"/>
    </source>
</evidence>
<dbReference type="Pfam" id="PF04248">
    <property type="entry name" value="NTP_transf_9"/>
    <property type="match status" value="1"/>
</dbReference>
<dbReference type="Gene3D" id="2.170.150.40">
    <property type="entry name" value="Domain of unknown function (DUF427)"/>
    <property type="match status" value="1"/>
</dbReference>
<dbReference type="PANTHER" id="PTHR43058:SF1">
    <property type="entry name" value="DUF427 DOMAIN-CONTAINING PROTEIN"/>
    <property type="match status" value="1"/>
</dbReference>
<dbReference type="Proteomes" id="UP000184315">
    <property type="component" value="Unassembled WGS sequence"/>
</dbReference>
<accession>A0A1J1LL47</accession>
<organism evidence="2 3">
    <name type="scientific">Planktothrix tepida PCC 9214</name>
    <dbReference type="NCBI Taxonomy" id="671072"/>
    <lineage>
        <taxon>Bacteria</taxon>
        <taxon>Bacillati</taxon>
        <taxon>Cyanobacteriota</taxon>
        <taxon>Cyanophyceae</taxon>
        <taxon>Oscillatoriophycideae</taxon>
        <taxon>Oscillatoriales</taxon>
        <taxon>Microcoleaceae</taxon>
        <taxon>Planktothrix</taxon>
    </lineage>
</organism>
<keyword evidence="3" id="KW-1185">Reference proteome</keyword>
<dbReference type="InterPro" id="IPR038694">
    <property type="entry name" value="DUF427_sf"/>
</dbReference>
<protein>
    <recommendedName>
        <fullName evidence="1">DUF427 domain-containing protein</fullName>
    </recommendedName>
</protein>
<gene>
    <name evidence="2" type="ORF">PL9214500173</name>
</gene>
<evidence type="ECO:0000259" key="1">
    <source>
        <dbReference type="Pfam" id="PF04248"/>
    </source>
</evidence>
<dbReference type="InterPro" id="IPR007361">
    <property type="entry name" value="DUF427"/>
</dbReference>
<dbReference type="AlphaFoldDB" id="A0A1J1LL47"/>
<reference evidence="3" key="1">
    <citation type="submission" date="2015-10" db="EMBL/GenBank/DDBJ databases">
        <authorList>
            <person name="Regsiter A."/>
            <person name="william w."/>
        </authorList>
    </citation>
    <scope>NUCLEOTIDE SEQUENCE [LARGE SCALE GENOMIC DNA]</scope>
</reference>
<dbReference type="STRING" id="671072.PL9214500173"/>
<dbReference type="OrthoDB" id="9815163at2"/>
<name>A0A1J1LL47_9CYAN</name>
<sequence>MRTPNPIPPEPGQESVWDYPRPACLEDTNKHLKVICKGIILAETNRGKRVLETSHPPTYYFPPEDIKLEHLIATPKKGLCEWKGRYQYYDVSIGDQYINHAAWCYFEPTPGFESIQEYYGFIASLMDACYVNDEQVIPQPGEFYGGWITADIVGPFKGSPGTYGW</sequence>
<evidence type="ECO:0000313" key="2">
    <source>
        <dbReference type="EMBL" id="CUR32926.1"/>
    </source>
</evidence>
<dbReference type="EMBL" id="CZDF01000156">
    <property type="protein sequence ID" value="CUR32926.1"/>
    <property type="molecule type" value="Genomic_DNA"/>
</dbReference>
<dbReference type="PANTHER" id="PTHR43058">
    <property type="entry name" value="SLR0655 PROTEIN"/>
    <property type="match status" value="1"/>
</dbReference>
<proteinExistence type="predicted"/>